<dbReference type="Proteomes" id="UP000886251">
    <property type="component" value="Unassembled WGS sequence"/>
</dbReference>
<sequence length="230" mass="26615">MKELDVRIETPEQRPRSNPLARVFDELVRFCRSRSMFMLHYCTGCGAIELPPAMTSRFDMERLGIQPMVTPRQADILLITGYVSIKTLKRVILTYEQMSAPKYVIGICSCTVNGGMYWQSYATAKRLDQYLPVDLYIAGCMPRPEAVITGMRELMAKIRDGRADSWQDYYRRYDWYLGNQQHLFGDDWQTPTDVIGEAEHYRLTGPETLGEHTALLQQHQKPLEPLKLQL</sequence>
<reference evidence="5" key="1">
    <citation type="journal article" date="2020" name="mSystems">
        <title>Genome- and Community-Level Interaction Insights into Carbon Utilization and Element Cycling Functions of Hydrothermarchaeota in Hydrothermal Sediment.</title>
        <authorList>
            <person name="Zhou Z."/>
            <person name="Liu Y."/>
            <person name="Xu W."/>
            <person name="Pan J."/>
            <person name="Luo Z.H."/>
            <person name="Li M."/>
        </authorList>
    </citation>
    <scope>NUCLEOTIDE SEQUENCE [LARGE SCALE GENOMIC DNA]</scope>
    <source>
        <strain evidence="5">HyVt-443</strain>
    </source>
</reference>
<gene>
    <name evidence="5" type="primary">nuoB</name>
    <name evidence="5" type="ORF">ENI96_07610</name>
</gene>
<proteinExistence type="predicted"/>
<dbReference type="NCBIfam" id="NF005012">
    <property type="entry name" value="PRK06411.1"/>
    <property type="match status" value="1"/>
</dbReference>
<dbReference type="PANTHER" id="PTHR11995:SF14">
    <property type="entry name" value="NADH DEHYDROGENASE [UBIQUINONE] IRON-SULFUR PROTEIN 7, MITOCHONDRIAL"/>
    <property type="match status" value="1"/>
</dbReference>
<evidence type="ECO:0000259" key="4">
    <source>
        <dbReference type="Pfam" id="PF01058"/>
    </source>
</evidence>
<protein>
    <submittedName>
        <fullName evidence="5">NADH-quinone oxidoreductase subunit NuoB</fullName>
        <ecNumber evidence="5">1.6.5.11</ecNumber>
    </submittedName>
</protein>
<keyword evidence="2" id="KW-1278">Translocase</keyword>
<dbReference type="GO" id="GO:0015990">
    <property type="term" value="P:electron transport coupled proton transport"/>
    <property type="evidence" value="ECO:0007669"/>
    <property type="project" value="TreeGrafter"/>
</dbReference>
<evidence type="ECO:0000256" key="3">
    <source>
        <dbReference type="ARBA" id="ARBA00023075"/>
    </source>
</evidence>
<evidence type="ECO:0000313" key="5">
    <source>
        <dbReference type="EMBL" id="HEB96282.1"/>
    </source>
</evidence>
<accession>A0A831RJA2</accession>
<dbReference type="SUPFAM" id="SSF56770">
    <property type="entry name" value="HydA/Nqo6-like"/>
    <property type="match status" value="1"/>
</dbReference>
<organism evidence="5">
    <name type="scientific">Sedimenticola thiotaurini</name>
    <dbReference type="NCBI Taxonomy" id="1543721"/>
    <lineage>
        <taxon>Bacteria</taxon>
        <taxon>Pseudomonadati</taxon>
        <taxon>Pseudomonadota</taxon>
        <taxon>Gammaproteobacteria</taxon>
        <taxon>Chromatiales</taxon>
        <taxon>Sedimenticolaceae</taxon>
        <taxon>Sedimenticola</taxon>
    </lineage>
</organism>
<dbReference type="Pfam" id="PF01058">
    <property type="entry name" value="Oxidored_q6"/>
    <property type="match status" value="1"/>
</dbReference>
<dbReference type="GO" id="GO:0045271">
    <property type="term" value="C:respiratory chain complex I"/>
    <property type="evidence" value="ECO:0007669"/>
    <property type="project" value="TreeGrafter"/>
</dbReference>
<evidence type="ECO:0000256" key="2">
    <source>
        <dbReference type="ARBA" id="ARBA00022967"/>
    </source>
</evidence>
<evidence type="ECO:0000256" key="1">
    <source>
        <dbReference type="ARBA" id="ARBA00022719"/>
    </source>
</evidence>
<comment type="caution">
    <text evidence="5">The sequence shown here is derived from an EMBL/GenBank/DDBJ whole genome shotgun (WGS) entry which is preliminary data.</text>
</comment>
<dbReference type="EC" id="1.6.5.11" evidence="5"/>
<dbReference type="Gene3D" id="3.40.50.12280">
    <property type="match status" value="1"/>
</dbReference>
<dbReference type="AlphaFoldDB" id="A0A831RJA2"/>
<dbReference type="InterPro" id="IPR006137">
    <property type="entry name" value="NADH_UbQ_OxRdtase-like_20kDa"/>
</dbReference>
<dbReference type="EMBL" id="DRKP01000085">
    <property type="protein sequence ID" value="HEB96282.1"/>
    <property type="molecule type" value="Genomic_DNA"/>
</dbReference>
<dbReference type="PANTHER" id="PTHR11995">
    <property type="entry name" value="NADH DEHYDROGENASE"/>
    <property type="match status" value="1"/>
</dbReference>
<keyword evidence="3" id="KW-0830">Ubiquinone</keyword>
<dbReference type="GO" id="GO:0009060">
    <property type="term" value="P:aerobic respiration"/>
    <property type="evidence" value="ECO:0007669"/>
    <property type="project" value="TreeGrafter"/>
</dbReference>
<dbReference type="GO" id="GO:0016491">
    <property type="term" value="F:oxidoreductase activity"/>
    <property type="evidence" value="ECO:0007669"/>
    <property type="project" value="UniProtKB-KW"/>
</dbReference>
<dbReference type="GO" id="GO:0008137">
    <property type="term" value="F:NADH dehydrogenase (ubiquinone) activity"/>
    <property type="evidence" value="ECO:0007669"/>
    <property type="project" value="TreeGrafter"/>
</dbReference>
<name>A0A831RJA2_9GAMM</name>
<keyword evidence="1" id="KW-0874">Quinone</keyword>
<feature type="domain" description="NADH:ubiquinone oxidoreductase-like 20kDa subunit" evidence="4">
    <location>
        <begin position="42"/>
        <end position="153"/>
    </location>
</feature>
<keyword evidence="5" id="KW-0560">Oxidoreductase</keyword>
<dbReference type="GO" id="GO:0051536">
    <property type="term" value="F:iron-sulfur cluster binding"/>
    <property type="evidence" value="ECO:0007669"/>
    <property type="project" value="InterPro"/>
</dbReference>
<dbReference type="GO" id="GO:0048038">
    <property type="term" value="F:quinone binding"/>
    <property type="evidence" value="ECO:0007669"/>
    <property type="project" value="UniProtKB-KW"/>
</dbReference>